<keyword evidence="9" id="KW-0406">Ion transport</keyword>
<feature type="transmembrane region" description="Helical" evidence="14">
    <location>
        <begin position="310"/>
        <end position="334"/>
    </location>
</feature>
<dbReference type="GO" id="GO:0015293">
    <property type="term" value="F:symporter activity"/>
    <property type="evidence" value="ECO:0007669"/>
    <property type="project" value="UniProtKB-KW"/>
</dbReference>
<dbReference type="PANTHER" id="PTHR48086:SF3">
    <property type="entry name" value="SODIUM_PROLINE SYMPORTER"/>
    <property type="match status" value="1"/>
</dbReference>
<evidence type="ECO:0000256" key="3">
    <source>
        <dbReference type="ARBA" id="ARBA00022448"/>
    </source>
</evidence>
<dbReference type="InterPro" id="IPR001734">
    <property type="entry name" value="Na/solute_symporter"/>
</dbReference>
<evidence type="ECO:0000313" key="16">
    <source>
        <dbReference type="Proteomes" id="UP000294650"/>
    </source>
</evidence>
<feature type="transmembrane region" description="Helical" evidence="14">
    <location>
        <begin position="414"/>
        <end position="435"/>
    </location>
</feature>
<proteinExistence type="inferred from homology"/>
<feature type="transmembrane region" description="Helical" evidence="14">
    <location>
        <begin position="180"/>
        <end position="199"/>
    </location>
</feature>
<keyword evidence="10 14" id="KW-0472">Membrane</keyword>
<evidence type="ECO:0000256" key="11">
    <source>
        <dbReference type="ARBA" id="ARBA00023201"/>
    </source>
</evidence>
<dbReference type="PROSITE" id="PS00456">
    <property type="entry name" value="NA_SOLUT_SYMP_1"/>
    <property type="match status" value="1"/>
</dbReference>
<dbReference type="PANTHER" id="PTHR48086">
    <property type="entry name" value="SODIUM/PROLINE SYMPORTER-RELATED"/>
    <property type="match status" value="1"/>
</dbReference>
<feature type="transmembrane region" description="Helical" evidence="14">
    <location>
        <begin position="225"/>
        <end position="246"/>
    </location>
</feature>
<dbReference type="InterPro" id="IPR018212">
    <property type="entry name" value="Na/solute_symporter_CS"/>
</dbReference>
<keyword evidence="16" id="KW-1185">Reference proteome</keyword>
<dbReference type="Pfam" id="PF00474">
    <property type="entry name" value="SSF"/>
    <property type="match status" value="1"/>
</dbReference>
<accession>A0A4R3MSE2</accession>
<feature type="transmembrane region" description="Helical" evidence="14">
    <location>
        <begin position="146"/>
        <end position="168"/>
    </location>
</feature>
<comment type="catalytic activity">
    <reaction evidence="12">
        <text>L-proline(in) + Na(+)(in) = L-proline(out) + Na(+)(out)</text>
        <dbReference type="Rhea" id="RHEA:28967"/>
        <dbReference type="ChEBI" id="CHEBI:29101"/>
        <dbReference type="ChEBI" id="CHEBI:60039"/>
    </reaction>
</comment>
<feature type="transmembrane region" description="Helical" evidence="14">
    <location>
        <begin position="6"/>
        <end position="24"/>
    </location>
</feature>
<sequence>MRVTESVILFIYLIVMTLIGIYFYKRARQSESDYFTAGRSINTFVGSFAAFAAVASSSSLMGAVGGGVANGLPFFLTYAFGVIAIFPFAMFLIAGQIRRSGVKTVPDFFYQRYGKSVQIVSALVVVIGMTFYMIPQLTASGIIGSYVLGIDYTTAVIVLGLGFTLYAALGGMWAITYTDLLQGAIMLIGILLLAGFILVDHGGLSNLLNSALAASPTFGDVNLPWMSYFGLFIAFLWFGIVSPSVVMRNFASRDEKIARRSAMGATILYILLFLAGFVVTGAGAALDVIGSLENTDMVFVSVIEHYLPPILGGIMLAGIMAAIMSSADAMLLAISAGVAHDIYKKHINKNASERFVTGLGLMVMIVASVIGIIFAIHPPGIIAVMVGWVGGFLLSSFGFPLVLGIWWKRANKTGALVGMLSGAVTFLILVMTQVLPTNAEPIVAAPVSLLLTMIVSVMTEAPPKEIQDRVDFYHGMSEETH</sequence>
<feature type="transmembrane region" description="Helical" evidence="14">
    <location>
        <begin position="382"/>
        <end position="407"/>
    </location>
</feature>
<evidence type="ECO:0000256" key="5">
    <source>
        <dbReference type="ARBA" id="ARBA00022692"/>
    </source>
</evidence>
<name>A0A4R3MSE2_9BACI</name>
<feature type="transmembrane region" description="Helical" evidence="14">
    <location>
        <begin position="355"/>
        <end position="376"/>
    </location>
</feature>
<dbReference type="GO" id="GO:0005886">
    <property type="term" value="C:plasma membrane"/>
    <property type="evidence" value="ECO:0007669"/>
    <property type="project" value="UniProtKB-SubCell"/>
</dbReference>
<evidence type="ECO:0000256" key="12">
    <source>
        <dbReference type="ARBA" id="ARBA00033708"/>
    </source>
</evidence>
<evidence type="ECO:0000256" key="14">
    <source>
        <dbReference type="SAM" id="Phobius"/>
    </source>
</evidence>
<evidence type="ECO:0000256" key="13">
    <source>
        <dbReference type="RuleBase" id="RU362091"/>
    </source>
</evidence>
<evidence type="ECO:0000256" key="10">
    <source>
        <dbReference type="ARBA" id="ARBA00023136"/>
    </source>
</evidence>
<feature type="transmembrane region" description="Helical" evidence="14">
    <location>
        <begin position="441"/>
        <end position="459"/>
    </location>
</feature>
<evidence type="ECO:0000256" key="1">
    <source>
        <dbReference type="ARBA" id="ARBA00004651"/>
    </source>
</evidence>
<evidence type="ECO:0000256" key="9">
    <source>
        <dbReference type="ARBA" id="ARBA00023065"/>
    </source>
</evidence>
<dbReference type="OrthoDB" id="9810181at2"/>
<keyword evidence="5 14" id="KW-0812">Transmembrane</keyword>
<feature type="transmembrane region" description="Helical" evidence="14">
    <location>
        <begin position="267"/>
        <end position="290"/>
    </location>
</feature>
<keyword evidence="4" id="KW-1003">Cell membrane</keyword>
<dbReference type="PROSITE" id="PS50283">
    <property type="entry name" value="NA_SOLUT_SYMP_3"/>
    <property type="match status" value="1"/>
</dbReference>
<dbReference type="Gene3D" id="1.20.1730.10">
    <property type="entry name" value="Sodium/glucose cotransporter"/>
    <property type="match status" value="1"/>
</dbReference>
<evidence type="ECO:0000256" key="4">
    <source>
        <dbReference type="ARBA" id="ARBA00022475"/>
    </source>
</evidence>
<keyword evidence="6" id="KW-0769">Symport</keyword>
<dbReference type="GO" id="GO:0046942">
    <property type="term" value="P:carboxylic acid transport"/>
    <property type="evidence" value="ECO:0007669"/>
    <property type="project" value="UniProtKB-ARBA"/>
</dbReference>
<feature type="transmembrane region" description="Helical" evidence="14">
    <location>
        <begin position="44"/>
        <end position="69"/>
    </location>
</feature>
<keyword evidence="3" id="KW-0813">Transport</keyword>
<feature type="transmembrane region" description="Helical" evidence="14">
    <location>
        <begin position="116"/>
        <end position="134"/>
    </location>
</feature>
<dbReference type="EMBL" id="SMAN01000022">
    <property type="protein sequence ID" value="TCT18252.1"/>
    <property type="molecule type" value="Genomic_DNA"/>
</dbReference>
<evidence type="ECO:0000256" key="7">
    <source>
        <dbReference type="ARBA" id="ARBA00022989"/>
    </source>
</evidence>
<evidence type="ECO:0000256" key="6">
    <source>
        <dbReference type="ARBA" id="ARBA00022847"/>
    </source>
</evidence>
<protein>
    <submittedName>
        <fullName evidence="15">SSS family solute:Na+ symporter/sodium/proline symporter/sodium/pantothenate symporter</fullName>
    </submittedName>
</protein>
<dbReference type="RefSeq" id="WP_132372688.1">
    <property type="nucleotide sequence ID" value="NZ_SMAN01000022.1"/>
</dbReference>
<keyword evidence="7 14" id="KW-1133">Transmembrane helix</keyword>
<dbReference type="GO" id="GO:0006814">
    <property type="term" value="P:sodium ion transport"/>
    <property type="evidence" value="ECO:0007669"/>
    <property type="project" value="UniProtKB-KW"/>
</dbReference>
<feature type="transmembrane region" description="Helical" evidence="14">
    <location>
        <begin position="75"/>
        <end position="95"/>
    </location>
</feature>
<evidence type="ECO:0000256" key="8">
    <source>
        <dbReference type="ARBA" id="ARBA00023053"/>
    </source>
</evidence>
<keyword evidence="11" id="KW-0739">Sodium transport</keyword>
<comment type="similarity">
    <text evidence="2 13">Belongs to the sodium:solute symporter (SSF) (TC 2.A.21) family.</text>
</comment>
<dbReference type="InterPro" id="IPR050277">
    <property type="entry name" value="Sodium:Solute_Symporter"/>
</dbReference>
<keyword evidence="8" id="KW-0915">Sodium</keyword>
<evidence type="ECO:0000313" key="15">
    <source>
        <dbReference type="EMBL" id="TCT18252.1"/>
    </source>
</evidence>
<dbReference type="NCBIfam" id="TIGR00813">
    <property type="entry name" value="sss"/>
    <property type="match status" value="1"/>
</dbReference>
<dbReference type="Proteomes" id="UP000294650">
    <property type="component" value="Unassembled WGS sequence"/>
</dbReference>
<comment type="caution">
    <text evidence="15">The sequence shown here is derived from an EMBL/GenBank/DDBJ whole genome shotgun (WGS) entry which is preliminary data.</text>
</comment>
<organism evidence="15 16">
    <name type="scientific">Melghiribacillus thermohalophilus</name>
    <dbReference type="NCBI Taxonomy" id="1324956"/>
    <lineage>
        <taxon>Bacteria</taxon>
        <taxon>Bacillati</taxon>
        <taxon>Bacillota</taxon>
        <taxon>Bacilli</taxon>
        <taxon>Bacillales</taxon>
        <taxon>Bacillaceae</taxon>
        <taxon>Melghiribacillus</taxon>
    </lineage>
</organism>
<evidence type="ECO:0000256" key="2">
    <source>
        <dbReference type="ARBA" id="ARBA00006434"/>
    </source>
</evidence>
<gene>
    <name evidence="15" type="ORF">EDD68_12215</name>
</gene>
<comment type="subcellular location">
    <subcellularLocation>
        <location evidence="1">Cell membrane</location>
        <topology evidence="1">Multi-pass membrane protein</topology>
    </subcellularLocation>
</comment>
<reference evidence="15 16" key="1">
    <citation type="submission" date="2019-03" db="EMBL/GenBank/DDBJ databases">
        <title>Genomic Encyclopedia of Type Strains, Phase IV (KMG-IV): sequencing the most valuable type-strain genomes for metagenomic binning, comparative biology and taxonomic classification.</title>
        <authorList>
            <person name="Goeker M."/>
        </authorList>
    </citation>
    <scope>NUCLEOTIDE SEQUENCE [LARGE SCALE GENOMIC DNA]</scope>
    <source>
        <strain evidence="15 16">DSM 25894</strain>
    </source>
</reference>
<dbReference type="InterPro" id="IPR038377">
    <property type="entry name" value="Na/Glc_symporter_sf"/>
</dbReference>
<dbReference type="AlphaFoldDB" id="A0A4R3MSE2"/>